<dbReference type="AlphaFoldDB" id="A0AAD1UES8"/>
<organism evidence="2 3">
    <name type="scientific">Euplotes crassus</name>
    <dbReference type="NCBI Taxonomy" id="5936"/>
    <lineage>
        <taxon>Eukaryota</taxon>
        <taxon>Sar</taxon>
        <taxon>Alveolata</taxon>
        <taxon>Ciliophora</taxon>
        <taxon>Intramacronucleata</taxon>
        <taxon>Spirotrichea</taxon>
        <taxon>Hypotrichia</taxon>
        <taxon>Euplotida</taxon>
        <taxon>Euplotidae</taxon>
        <taxon>Moneuplotes</taxon>
    </lineage>
</organism>
<evidence type="ECO:0000313" key="3">
    <source>
        <dbReference type="Proteomes" id="UP001295684"/>
    </source>
</evidence>
<feature type="region of interest" description="Disordered" evidence="1">
    <location>
        <begin position="26"/>
        <end position="71"/>
    </location>
</feature>
<sequence>MYRNLSRSGKNDRSGIIKLAQKVKSKIRRIHSKKPKDKLSERNFEEIKSETDSLTTKRWETQPSSSGRASFGIVSSNREVNPQNAKPVKKRRRRADRVPNQILSHRFVIDFEDLQTHENKCNDRSLVALKIPSGRNSNVKPTLSNSQLVDFTSSFDIKTNSELRTPDQHCQKGSLPSTSTVGSGFKRKHKLMTPVKRDRKEIPKLANQTESIHFTTSKLCRDHTIPLSGRKNICIKTNLEEDAAQSGNQRKPQAKSFVSQPLTAKKKPVVHSILKKFTPIKPQEKIGTSFVKTPRQEITSSTLLSERKKKIFSKQRSSEESSSRIKSKLGALFKKYGNPSHNHSKFL</sequence>
<feature type="compositionally biased region" description="Basic and acidic residues" evidence="1">
    <location>
        <begin position="37"/>
        <end position="60"/>
    </location>
</feature>
<evidence type="ECO:0000256" key="1">
    <source>
        <dbReference type="SAM" id="MobiDB-lite"/>
    </source>
</evidence>
<feature type="compositionally biased region" description="Basic residues" evidence="1">
    <location>
        <begin position="26"/>
        <end position="36"/>
    </location>
</feature>
<gene>
    <name evidence="2" type="ORF">ECRASSUSDP1_LOCUS6597</name>
</gene>
<comment type="caution">
    <text evidence="2">The sequence shown here is derived from an EMBL/GenBank/DDBJ whole genome shotgun (WGS) entry which is preliminary data.</text>
</comment>
<dbReference type="Proteomes" id="UP001295684">
    <property type="component" value="Unassembled WGS sequence"/>
</dbReference>
<name>A0AAD1UES8_EUPCR</name>
<protein>
    <submittedName>
        <fullName evidence="2">Uncharacterized protein</fullName>
    </submittedName>
</protein>
<feature type="region of interest" description="Disordered" evidence="1">
    <location>
        <begin position="163"/>
        <end position="191"/>
    </location>
</feature>
<reference evidence="2" key="1">
    <citation type="submission" date="2023-07" db="EMBL/GenBank/DDBJ databases">
        <authorList>
            <consortium name="AG Swart"/>
            <person name="Singh M."/>
            <person name="Singh A."/>
            <person name="Seah K."/>
            <person name="Emmerich C."/>
        </authorList>
    </citation>
    <scope>NUCLEOTIDE SEQUENCE</scope>
    <source>
        <strain evidence="2">DP1</strain>
    </source>
</reference>
<dbReference type="EMBL" id="CAMPGE010006404">
    <property type="protein sequence ID" value="CAI2365246.1"/>
    <property type="molecule type" value="Genomic_DNA"/>
</dbReference>
<keyword evidence="3" id="KW-1185">Reference proteome</keyword>
<evidence type="ECO:0000313" key="2">
    <source>
        <dbReference type="EMBL" id="CAI2365246.1"/>
    </source>
</evidence>
<proteinExistence type="predicted"/>
<accession>A0AAD1UES8</accession>
<feature type="compositionally biased region" description="Polar residues" evidence="1">
    <location>
        <begin position="61"/>
        <end position="71"/>
    </location>
</feature>